<dbReference type="SMART" id="SM00184">
    <property type="entry name" value="RING"/>
    <property type="match status" value="1"/>
</dbReference>
<dbReference type="GO" id="GO:0006915">
    <property type="term" value="P:apoptotic process"/>
    <property type="evidence" value="ECO:0007669"/>
    <property type="project" value="UniProtKB-KW"/>
</dbReference>
<dbReference type="InterPro" id="IPR012227">
    <property type="entry name" value="TNF_rcpt-assoc_TRAF_met"/>
</dbReference>
<dbReference type="PANTHER" id="PTHR10131">
    <property type="entry name" value="TNF RECEPTOR ASSOCIATED FACTOR"/>
    <property type="match status" value="1"/>
</dbReference>
<dbReference type="InterPro" id="IPR001841">
    <property type="entry name" value="Znf_RING"/>
</dbReference>
<dbReference type="PIRSF" id="PIRSF015614">
    <property type="entry name" value="TRAF"/>
    <property type="match status" value="1"/>
</dbReference>
<accession>A0A6S7KFZ0</accession>
<dbReference type="GO" id="GO:0042981">
    <property type="term" value="P:regulation of apoptotic process"/>
    <property type="evidence" value="ECO:0007669"/>
    <property type="project" value="InterPro"/>
</dbReference>
<keyword evidence="4" id="KW-0053">Apoptosis</keyword>
<keyword evidence="8" id="KW-0862">Zinc</keyword>
<dbReference type="GO" id="GO:0005737">
    <property type="term" value="C:cytoplasm"/>
    <property type="evidence" value="ECO:0007669"/>
    <property type="project" value="UniProtKB-SubCell"/>
</dbReference>
<dbReference type="GO" id="GO:0008270">
    <property type="term" value="F:zinc ion binding"/>
    <property type="evidence" value="ECO:0007669"/>
    <property type="project" value="UniProtKB-KW"/>
</dbReference>
<keyword evidence="10" id="KW-0175">Coiled coil</keyword>
<name>A0A6S7KFZ0_PARCT</name>
<dbReference type="GO" id="GO:0005164">
    <property type="term" value="F:tumor necrosis factor receptor binding"/>
    <property type="evidence" value="ECO:0007669"/>
    <property type="project" value="TreeGrafter"/>
</dbReference>
<keyword evidence="12" id="KW-1185">Reference proteome</keyword>
<gene>
    <name evidence="11" type="ORF">PACLA_8A014956</name>
</gene>
<evidence type="ECO:0000256" key="9">
    <source>
        <dbReference type="ARBA" id="ARBA00022843"/>
    </source>
</evidence>
<keyword evidence="11" id="KW-0675">Receptor</keyword>
<evidence type="ECO:0000256" key="3">
    <source>
        <dbReference type="ARBA" id="ARBA00022499"/>
    </source>
</evidence>
<dbReference type="GO" id="GO:0009898">
    <property type="term" value="C:cytoplasmic side of plasma membrane"/>
    <property type="evidence" value="ECO:0007669"/>
    <property type="project" value="TreeGrafter"/>
</dbReference>
<proteinExistence type="predicted"/>
<protein>
    <submittedName>
        <fullName evidence="11">TNF receptor-associated factor 2 isoform X1</fullName>
    </submittedName>
</protein>
<dbReference type="InterPro" id="IPR017907">
    <property type="entry name" value="Znf_RING_CS"/>
</dbReference>
<dbReference type="FunFam" id="2.60.210.10:FF:000001">
    <property type="entry name" value="TNF receptor-associated factor"/>
    <property type="match status" value="1"/>
</dbReference>
<evidence type="ECO:0000256" key="5">
    <source>
        <dbReference type="ARBA" id="ARBA00022723"/>
    </source>
</evidence>
<dbReference type="Pfam" id="PF21363">
    <property type="entry name" value="TRAF3_RING"/>
    <property type="match status" value="1"/>
</dbReference>
<comment type="caution">
    <text evidence="11">The sequence shown here is derived from an EMBL/GenBank/DDBJ whole genome shotgun (WGS) entry which is preliminary data.</text>
</comment>
<dbReference type="Gene3D" id="3.30.40.10">
    <property type="entry name" value="Zinc/RING finger domain, C3HC4 (zinc finger)"/>
    <property type="match status" value="3"/>
</dbReference>
<keyword evidence="7" id="KW-0863">Zinc-finger</keyword>
<dbReference type="InterPro" id="IPR008974">
    <property type="entry name" value="TRAF-like"/>
</dbReference>
<dbReference type="PROSITE" id="PS50144">
    <property type="entry name" value="MATH"/>
    <property type="match status" value="1"/>
</dbReference>
<organism evidence="11 12">
    <name type="scientific">Paramuricea clavata</name>
    <name type="common">Red gorgonian</name>
    <name type="synonym">Violescent sea-whip</name>
    <dbReference type="NCBI Taxonomy" id="317549"/>
    <lineage>
        <taxon>Eukaryota</taxon>
        <taxon>Metazoa</taxon>
        <taxon>Cnidaria</taxon>
        <taxon>Anthozoa</taxon>
        <taxon>Octocorallia</taxon>
        <taxon>Malacalcyonacea</taxon>
        <taxon>Plexauridae</taxon>
        <taxon>Paramuricea</taxon>
    </lineage>
</organism>
<reference evidence="11" key="1">
    <citation type="submission" date="2020-04" db="EMBL/GenBank/DDBJ databases">
        <authorList>
            <person name="Alioto T."/>
            <person name="Alioto T."/>
            <person name="Gomez Garrido J."/>
        </authorList>
    </citation>
    <scope>NUCLEOTIDE SEQUENCE</scope>
    <source>
        <strain evidence="11">A484AB</strain>
    </source>
</reference>
<comment type="subcellular location">
    <subcellularLocation>
        <location evidence="1">Cytoplasm</location>
    </subcellularLocation>
</comment>
<evidence type="ECO:0000256" key="2">
    <source>
        <dbReference type="ARBA" id="ARBA00022490"/>
    </source>
</evidence>
<dbReference type="SMART" id="SM00061">
    <property type="entry name" value="MATH"/>
    <property type="match status" value="1"/>
</dbReference>
<dbReference type="InterPro" id="IPR049342">
    <property type="entry name" value="TRAF1-6_MATH_dom"/>
</dbReference>
<sequence>MPGTKLTDEDHRKIDAKFICTSCKSLLNIPMQTMCGHLMCQSCVENLLKSSNPKCPEDGEELSKEKVFPDVFTKRELNAIPLHCANPGCSWRGAYEQLEGHSQVCEHALIKCVHPQCQMKLQRSHLGEHLKSECEYRNVKCVLCGQDVTFALIMEHVDTSCEGAPVTCRYCKEDVLRKDIERHERHDCNEAPATCEFQAVGCNHVETLRRNEIRQHMNDGLIDHVRLLLQYILTFVTQLGNYIPRPEFNGIIQRIRDDISEVRFSLAEKFAMVVRKFTDLDRRLENKFTGIERRFEYLESRLESQRDPRAQQVIHSHNGTLLWKIESYQRKRQDAINEVKTALCSPPFYSSQFGFKMCAILYMNGNGIGKGSHFSLFFAVMKGDYEALQTWPFEKTITMMLLDQGNGDHMIDAFHSDPQSASFQRPTSYMNIASGSPLFMPFHKLNDHQYIKDDVMYIKIIVD</sequence>
<keyword evidence="3" id="KW-1017">Isopeptide bond</keyword>
<keyword evidence="5" id="KW-0479">Metal-binding</keyword>
<dbReference type="EMBL" id="CACRXK020010439">
    <property type="protein sequence ID" value="CAB4019408.1"/>
    <property type="molecule type" value="Genomic_DNA"/>
</dbReference>
<keyword evidence="6" id="KW-0677">Repeat</keyword>
<dbReference type="InterPro" id="IPR013083">
    <property type="entry name" value="Znf_RING/FYVE/PHD"/>
</dbReference>
<dbReference type="SUPFAM" id="SSF49599">
    <property type="entry name" value="TRAF domain-like"/>
    <property type="match status" value="3"/>
</dbReference>
<evidence type="ECO:0000256" key="4">
    <source>
        <dbReference type="ARBA" id="ARBA00022703"/>
    </source>
</evidence>
<dbReference type="PROSITE" id="PS00518">
    <property type="entry name" value="ZF_RING_1"/>
    <property type="match status" value="1"/>
</dbReference>
<dbReference type="OrthoDB" id="10002862at2759"/>
<dbReference type="InterPro" id="IPR049440">
    <property type="entry name" value="TRAF3/5_RING"/>
</dbReference>
<dbReference type="Pfam" id="PF02176">
    <property type="entry name" value="zf-TRAF"/>
    <property type="match status" value="2"/>
</dbReference>
<dbReference type="PANTHER" id="PTHR10131:SF138">
    <property type="entry name" value="RE66324P"/>
    <property type="match status" value="1"/>
</dbReference>
<dbReference type="InterPro" id="IPR002083">
    <property type="entry name" value="MATH/TRAF_dom"/>
</dbReference>
<evidence type="ECO:0000313" key="12">
    <source>
        <dbReference type="Proteomes" id="UP001152795"/>
    </source>
</evidence>
<dbReference type="GO" id="GO:0043122">
    <property type="term" value="P:regulation of canonical NF-kappaB signal transduction"/>
    <property type="evidence" value="ECO:0007669"/>
    <property type="project" value="TreeGrafter"/>
</dbReference>
<evidence type="ECO:0000256" key="8">
    <source>
        <dbReference type="ARBA" id="ARBA00022833"/>
    </source>
</evidence>
<evidence type="ECO:0000313" key="11">
    <source>
        <dbReference type="EMBL" id="CAB4019408.1"/>
    </source>
</evidence>
<evidence type="ECO:0000256" key="1">
    <source>
        <dbReference type="ARBA" id="ARBA00004496"/>
    </source>
</evidence>
<dbReference type="Proteomes" id="UP001152795">
    <property type="component" value="Unassembled WGS sequence"/>
</dbReference>
<evidence type="ECO:0000256" key="6">
    <source>
        <dbReference type="ARBA" id="ARBA00022737"/>
    </source>
</evidence>
<dbReference type="PROSITE" id="PS50089">
    <property type="entry name" value="ZF_RING_2"/>
    <property type="match status" value="1"/>
</dbReference>
<dbReference type="AlphaFoldDB" id="A0A6S7KFZ0"/>
<dbReference type="PROSITE" id="PS50145">
    <property type="entry name" value="ZF_TRAF"/>
    <property type="match status" value="2"/>
</dbReference>
<evidence type="ECO:0000256" key="10">
    <source>
        <dbReference type="ARBA" id="ARBA00023054"/>
    </source>
</evidence>
<dbReference type="SUPFAM" id="SSF57850">
    <property type="entry name" value="RING/U-box"/>
    <property type="match status" value="1"/>
</dbReference>
<dbReference type="Gene3D" id="2.60.210.10">
    <property type="entry name" value="Apoptosis, Tumor Necrosis Factor Receptor Associated Protein 2, Chain A"/>
    <property type="match status" value="1"/>
</dbReference>
<dbReference type="Pfam" id="PF21355">
    <property type="entry name" value="TRAF-mep_MATH"/>
    <property type="match status" value="1"/>
</dbReference>
<dbReference type="GO" id="GO:0007165">
    <property type="term" value="P:signal transduction"/>
    <property type="evidence" value="ECO:0007669"/>
    <property type="project" value="InterPro"/>
</dbReference>
<evidence type="ECO:0000256" key="7">
    <source>
        <dbReference type="ARBA" id="ARBA00022771"/>
    </source>
</evidence>
<keyword evidence="2" id="KW-0963">Cytoplasm</keyword>
<keyword evidence="9" id="KW-0832">Ubl conjugation</keyword>
<dbReference type="InterPro" id="IPR001293">
    <property type="entry name" value="Znf_TRAF"/>
</dbReference>